<dbReference type="InterPro" id="IPR000697">
    <property type="entry name" value="WH1/EVH1_dom"/>
</dbReference>
<dbReference type="HOGENOM" id="CLU_015385_2_0_1"/>
<dbReference type="AlphaFoldDB" id="K5WCG6"/>
<dbReference type="OrthoDB" id="8963340at2759"/>
<dbReference type="InterPro" id="IPR011993">
    <property type="entry name" value="PH-like_dom_sf"/>
</dbReference>
<dbReference type="SMART" id="SM00461">
    <property type="entry name" value="WH1"/>
    <property type="match status" value="1"/>
</dbReference>
<feature type="domain" description="WH1" evidence="2">
    <location>
        <begin position="23"/>
        <end position="149"/>
    </location>
</feature>
<dbReference type="RefSeq" id="XP_007394536.1">
    <property type="nucleotide sequence ID" value="XM_007394474.1"/>
</dbReference>
<dbReference type="PROSITE" id="PS50108">
    <property type="entry name" value="CRIB"/>
    <property type="match status" value="1"/>
</dbReference>
<evidence type="ECO:0000259" key="1">
    <source>
        <dbReference type="PROSITE" id="PS50108"/>
    </source>
</evidence>
<keyword evidence="4" id="KW-1185">Reference proteome</keyword>
<dbReference type="SUPFAM" id="SSF50729">
    <property type="entry name" value="PH domain-like"/>
    <property type="match status" value="1"/>
</dbReference>
<feature type="domain" description="CRIB" evidence="1">
    <location>
        <begin position="190"/>
        <end position="205"/>
    </location>
</feature>
<evidence type="ECO:0000259" key="2">
    <source>
        <dbReference type="PROSITE" id="PS50229"/>
    </source>
</evidence>
<accession>K5WCG6</accession>
<evidence type="ECO:0008006" key="5">
    <source>
        <dbReference type="Google" id="ProtNLM"/>
    </source>
</evidence>
<dbReference type="STRING" id="650164.K5WCG6"/>
<dbReference type="EMBL" id="JH930471">
    <property type="protein sequence ID" value="EKM56699.1"/>
    <property type="molecule type" value="Genomic_DNA"/>
</dbReference>
<dbReference type="InterPro" id="IPR033927">
    <property type="entry name" value="WASPfam_EVH1"/>
</dbReference>
<dbReference type="InParanoid" id="K5WCG6"/>
<dbReference type="Pfam" id="PF00568">
    <property type="entry name" value="WH1"/>
    <property type="match status" value="1"/>
</dbReference>
<gene>
    <name evidence="3" type="ORF">PHACADRAFT_141559</name>
</gene>
<proteinExistence type="predicted"/>
<dbReference type="InterPro" id="IPR000095">
    <property type="entry name" value="CRIB_dom"/>
</dbReference>
<dbReference type="Proteomes" id="UP000008370">
    <property type="component" value="Unassembled WGS sequence"/>
</dbReference>
<evidence type="ECO:0000313" key="4">
    <source>
        <dbReference type="Proteomes" id="UP000008370"/>
    </source>
</evidence>
<name>K5WCG6_PHACS</name>
<dbReference type="PROSITE" id="PS50229">
    <property type="entry name" value="WH1"/>
    <property type="match status" value="1"/>
</dbReference>
<protein>
    <recommendedName>
        <fullName evidence="5">WH1 domain-containing protein</fullName>
    </recommendedName>
</protein>
<reference evidence="3 4" key="1">
    <citation type="journal article" date="2012" name="BMC Genomics">
        <title>Comparative genomics of the white-rot fungi, Phanerochaete carnosa and P. chrysosporium, to elucidate the genetic basis of the distinct wood types they colonize.</title>
        <authorList>
            <person name="Suzuki H."/>
            <person name="MacDonald J."/>
            <person name="Syed K."/>
            <person name="Salamov A."/>
            <person name="Hori C."/>
            <person name="Aerts A."/>
            <person name="Henrissat B."/>
            <person name="Wiebenga A."/>
            <person name="vanKuyk P.A."/>
            <person name="Barry K."/>
            <person name="Lindquist E."/>
            <person name="LaButti K."/>
            <person name="Lapidus A."/>
            <person name="Lucas S."/>
            <person name="Coutinho P."/>
            <person name="Gong Y."/>
            <person name="Samejima M."/>
            <person name="Mahadevan R."/>
            <person name="Abou-Zaid M."/>
            <person name="de Vries R.P."/>
            <person name="Igarashi K."/>
            <person name="Yadav J.S."/>
            <person name="Grigoriev I.V."/>
            <person name="Master E.R."/>
        </authorList>
    </citation>
    <scope>NUCLEOTIDE SEQUENCE [LARGE SCALE GENOMIC DNA]</scope>
    <source>
        <strain evidence="3 4">HHB-10118-sp</strain>
    </source>
</reference>
<dbReference type="KEGG" id="pco:PHACADRAFT_141559"/>
<evidence type="ECO:0000313" key="3">
    <source>
        <dbReference type="EMBL" id="EKM56699.1"/>
    </source>
</evidence>
<dbReference type="GeneID" id="18908520"/>
<sequence>MFSRSSSSTTLSDSAAHQLLSCLPADAKVLAIAPAKVYHTPFNNKSDGWTYSGLSGTLVFGRNSISVHQDRKLGGGPGESFEQGFWFRLVDPVKGVVWIHQIPGALDYAIDKPFFHTFSGKSRKFGFRFDDDAEATKFMAKITSHVRVKGEPASPLLFPGPAASLGARRRGKSRLEQLVFPPKRLSPAMVSPPAPGTFVHVSHVGFNVNGDIETSDDIEPGWIMTLSGLQGRGITARGRAPVVEPKPQGEFTTLDQTPHADRVQALRRRSGVRYPASPSSRLHHKLFALIMITPKRSTIKPRFTRPSPAIPSIALALLRSNLFSGTCSCIIKQTEW</sequence>
<organism evidence="3 4">
    <name type="scientific">Phanerochaete carnosa (strain HHB-10118-sp)</name>
    <name type="common">White-rot fungus</name>
    <name type="synonym">Peniophora carnosa</name>
    <dbReference type="NCBI Taxonomy" id="650164"/>
    <lineage>
        <taxon>Eukaryota</taxon>
        <taxon>Fungi</taxon>
        <taxon>Dikarya</taxon>
        <taxon>Basidiomycota</taxon>
        <taxon>Agaricomycotina</taxon>
        <taxon>Agaricomycetes</taxon>
        <taxon>Polyporales</taxon>
        <taxon>Phanerochaetaceae</taxon>
        <taxon>Phanerochaete</taxon>
    </lineage>
</organism>
<dbReference type="CDD" id="cd01205">
    <property type="entry name" value="EVH1_WASP-like"/>
    <property type="match status" value="1"/>
</dbReference>
<dbReference type="Gene3D" id="2.30.29.30">
    <property type="entry name" value="Pleckstrin-homology domain (PH domain)/Phosphotyrosine-binding domain (PTB)"/>
    <property type="match status" value="1"/>
</dbReference>